<reference evidence="1 2" key="1">
    <citation type="journal article" date="1998" name="Science">
        <title>Genome sequence of the nematode C. elegans: a platform for investigating biology.</title>
        <authorList>
            <consortium name="The C. elegans sequencing consortium"/>
            <person name="Sulson J.E."/>
            <person name="Waterston R."/>
        </authorList>
    </citation>
    <scope>NUCLEOTIDE SEQUENCE [LARGE SCALE GENOMIC DNA]</scope>
    <source>
        <strain evidence="1 2">Bristol N2</strain>
    </source>
</reference>
<dbReference type="STRING" id="6239.K02E7.4.1"/>
<dbReference type="WormBase" id="K02E7.4">
    <property type="protein sequence ID" value="CE51186"/>
    <property type="gene ID" value="WBGene00019309"/>
</dbReference>
<dbReference type="eggNOG" id="KOG2716">
    <property type="taxonomic scope" value="Eukaryota"/>
</dbReference>
<dbReference type="AlphaFoldDB" id="O17256"/>
<evidence type="ECO:0000313" key="3">
    <source>
        <dbReference type="WormBase" id="K02E7.4"/>
    </source>
</evidence>
<accession>O17256</accession>
<evidence type="ECO:0000313" key="1">
    <source>
        <dbReference type="EMBL" id="CCD63498.2"/>
    </source>
</evidence>
<evidence type="ECO:0000313" key="2">
    <source>
        <dbReference type="Proteomes" id="UP000001940"/>
    </source>
</evidence>
<dbReference type="AGR" id="WB:WBGene00019309"/>
<organism evidence="1 2">
    <name type="scientific">Caenorhabditis elegans</name>
    <dbReference type="NCBI Taxonomy" id="6239"/>
    <lineage>
        <taxon>Eukaryota</taxon>
        <taxon>Metazoa</taxon>
        <taxon>Ecdysozoa</taxon>
        <taxon>Nematoda</taxon>
        <taxon>Chromadorea</taxon>
        <taxon>Rhabditida</taxon>
        <taxon>Rhabditina</taxon>
        <taxon>Rhabditomorpha</taxon>
        <taxon>Rhabditoidea</taxon>
        <taxon>Rhabditidae</taxon>
        <taxon>Peloderinae</taxon>
        <taxon>Caenorhabditis</taxon>
    </lineage>
</organism>
<sequence>MRDGDVTVTKNHEEVMAEAKFYLLEELVKLCKPVLPSRGFKISIINDEQLLQILAEEPLKPVLLILYRFNEKMYLPENTLLYGIVLYFSPRFEVYFREFTGIVTIFKTFFQNF</sequence>
<dbReference type="EMBL" id="BX284602">
    <property type="protein sequence ID" value="CCD63498.2"/>
    <property type="molecule type" value="Genomic_DNA"/>
</dbReference>
<dbReference type="InParanoid" id="O17256"/>
<dbReference type="PIR" id="T32393">
    <property type="entry name" value="T32393"/>
</dbReference>
<dbReference type="Proteomes" id="UP000001940">
    <property type="component" value="Chromosome II"/>
</dbReference>
<dbReference type="PaxDb" id="6239-K02E7.4"/>
<proteinExistence type="predicted"/>
<dbReference type="UCSC" id="K02E7.4">
    <property type="organism name" value="c. elegans"/>
</dbReference>
<keyword evidence="2" id="KW-1185">Reference proteome</keyword>
<dbReference type="SMR" id="O17256"/>
<dbReference type="HOGENOM" id="CLU_1190782_0_0_1"/>
<gene>
    <name evidence="1" type="ORF">CELE_K02E7.4</name>
    <name evidence="1 3" type="ORF">K02E7.4</name>
</gene>
<protein>
    <submittedName>
        <fullName evidence="1">BTB domain-containing protein</fullName>
    </submittedName>
</protein>
<name>O17256_CAEEL</name>